<dbReference type="Pfam" id="PF00515">
    <property type="entry name" value="TPR_1"/>
    <property type="match status" value="1"/>
</dbReference>
<keyword evidence="2 3" id="KW-0802">TPR repeat</keyword>
<dbReference type="RefSeq" id="WP_050045253.1">
    <property type="nucleotide sequence ID" value="NZ_JHEG04000001.1"/>
</dbReference>
<name>A0A8S9T7N0_9CYAN</name>
<evidence type="ECO:0000256" key="2">
    <source>
        <dbReference type="ARBA" id="ARBA00022803"/>
    </source>
</evidence>
<dbReference type="PANTHER" id="PTHR44858:SF1">
    <property type="entry name" value="UDP-N-ACETYLGLUCOSAMINE--PEPTIDE N-ACETYLGLUCOSAMINYLTRANSFERASE SPINDLY-RELATED"/>
    <property type="match status" value="1"/>
</dbReference>
<reference evidence="5" key="1">
    <citation type="journal article" date="2015" name="Genome Announc.">
        <title>Draft Genome Sequence of Tolypothrix boutellei Strain VB521301.</title>
        <authorList>
            <person name="Chandrababunaidu M.M."/>
            <person name="Singh D."/>
            <person name="Sen D."/>
            <person name="Bhan S."/>
            <person name="Das S."/>
            <person name="Gupta A."/>
            <person name="Adhikary S.P."/>
            <person name="Tripathy S."/>
        </authorList>
    </citation>
    <scope>NUCLEOTIDE SEQUENCE</scope>
    <source>
        <strain evidence="5">VB521301</strain>
    </source>
</reference>
<evidence type="ECO:0000313" key="5">
    <source>
        <dbReference type="EMBL" id="KAF3888068.1"/>
    </source>
</evidence>
<dbReference type="GO" id="GO:0046813">
    <property type="term" value="P:receptor-mediated virion attachment to host cell"/>
    <property type="evidence" value="ECO:0007669"/>
    <property type="project" value="TreeGrafter"/>
</dbReference>
<proteinExistence type="predicted"/>
<reference evidence="5" key="2">
    <citation type="submission" date="2019-11" db="EMBL/GenBank/DDBJ databases">
        <title>Improved Assembly of Tolypothrix boutellei genome.</title>
        <authorList>
            <person name="Sarangi A.N."/>
            <person name="Mukherjee M."/>
            <person name="Ghosh S."/>
            <person name="Singh D."/>
            <person name="Das A."/>
            <person name="Kant S."/>
            <person name="Prusty A."/>
            <person name="Tripathy S."/>
        </authorList>
    </citation>
    <scope>NUCLEOTIDE SEQUENCE</scope>
    <source>
        <strain evidence="5">VB521301</strain>
    </source>
</reference>
<feature type="repeat" description="TPR" evidence="3">
    <location>
        <begin position="38"/>
        <end position="71"/>
    </location>
</feature>
<dbReference type="PROSITE" id="PS50293">
    <property type="entry name" value="TPR_REGION"/>
    <property type="match status" value="2"/>
</dbReference>
<keyword evidence="1" id="KW-0677">Repeat</keyword>
<dbReference type="PROSITE" id="PS50005">
    <property type="entry name" value="TPR"/>
    <property type="match status" value="5"/>
</dbReference>
<feature type="signal peptide" evidence="4">
    <location>
        <begin position="1"/>
        <end position="25"/>
    </location>
</feature>
<protein>
    <submittedName>
        <fullName evidence="5">Tetratricopeptide repeat protein</fullName>
    </submittedName>
</protein>
<evidence type="ECO:0000256" key="3">
    <source>
        <dbReference type="PROSITE-ProRule" id="PRU00339"/>
    </source>
</evidence>
<dbReference type="PANTHER" id="PTHR44858">
    <property type="entry name" value="TETRATRICOPEPTIDE REPEAT PROTEIN 6"/>
    <property type="match status" value="1"/>
</dbReference>
<dbReference type="GO" id="GO:0009279">
    <property type="term" value="C:cell outer membrane"/>
    <property type="evidence" value="ECO:0007669"/>
    <property type="project" value="TreeGrafter"/>
</dbReference>
<dbReference type="Gene3D" id="1.25.40.10">
    <property type="entry name" value="Tetratricopeptide repeat domain"/>
    <property type="match status" value="3"/>
</dbReference>
<dbReference type="Proteomes" id="UP000029738">
    <property type="component" value="Unassembled WGS sequence"/>
</dbReference>
<dbReference type="Pfam" id="PF13414">
    <property type="entry name" value="TPR_11"/>
    <property type="match status" value="1"/>
</dbReference>
<comment type="caution">
    <text evidence="5">The sequence shown here is derived from an EMBL/GenBank/DDBJ whole genome shotgun (WGS) entry which is preliminary data.</text>
</comment>
<accession>A0A8S9T7N0</accession>
<dbReference type="OrthoDB" id="490929at2"/>
<keyword evidence="4" id="KW-0732">Signal</keyword>
<gene>
    <name evidence="5" type="ORF">DA73_0400023175</name>
</gene>
<feature type="chain" id="PRO_5035871303" evidence="4">
    <location>
        <begin position="26"/>
        <end position="268"/>
    </location>
</feature>
<feature type="repeat" description="TPR" evidence="3">
    <location>
        <begin position="145"/>
        <end position="178"/>
    </location>
</feature>
<organism evidence="5 6">
    <name type="scientific">Tolypothrix bouteillei VB521301</name>
    <dbReference type="NCBI Taxonomy" id="1479485"/>
    <lineage>
        <taxon>Bacteria</taxon>
        <taxon>Bacillati</taxon>
        <taxon>Cyanobacteriota</taxon>
        <taxon>Cyanophyceae</taxon>
        <taxon>Nostocales</taxon>
        <taxon>Tolypothrichaceae</taxon>
        <taxon>Tolypothrix</taxon>
    </lineage>
</organism>
<sequence length="268" mass="30023">MRLTSTSIAVLGAIAVLVNVPQVYAQTPAPIESPQSNASDLLNQGLEKSNAGDLQGALADYTQAIRLNPRYSLAYYNRAITYYDLGNKEAALADYNKAIQINESWGKGAIVDAYINRGQLRDEMGNYKGAVADYNQAIRINPQDSEVYYNRGIVQQNMGDKKAAIADYTKAIQVNNWTDKGPYSAYLNRGNVKLQMHDRQGAIEDYNQAIALKTDYALAYKNRGILYLNTKKTKQGIQDLQKAAELFQQQGHQNRYDQIVQILKEVQR</sequence>
<evidence type="ECO:0000313" key="6">
    <source>
        <dbReference type="Proteomes" id="UP000029738"/>
    </source>
</evidence>
<dbReference type="InterPro" id="IPR011990">
    <property type="entry name" value="TPR-like_helical_dom_sf"/>
</dbReference>
<dbReference type="Pfam" id="PF13432">
    <property type="entry name" value="TPR_16"/>
    <property type="match status" value="1"/>
</dbReference>
<dbReference type="SUPFAM" id="SSF48452">
    <property type="entry name" value="TPR-like"/>
    <property type="match status" value="2"/>
</dbReference>
<keyword evidence="6" id="KW-1185">Reference proteome</keyword>
<dbReference type="SMART" id="SM00028">
    <property type="entry name" value="TPR"/>
    <property type="match status" value="6"/>
</dbReference>
<feature type="repeat" description="TPR" evidence="3">
    <location>
        <begin position="111"/>
        <end position="144"/>
    </location>
</feature>
<dbReference type="InterPro" id="IPR050498">
    <property type="entry name" value="Ycf3"/>
</dbReference>
<feature type="repeat" description="TPR" evidence="3">
    <location>
        <begin position="183"/>
        <end position="216"/>
    </location>
</feature>
<evidence type="ECO:0000256" key="4">
    <source>
        <dbReference type="SAM" id="SignalP"/>
    </source>
</evidence>
<dbReference type="AlphaFoldDB" id="A0A8S9T7N0"/>
<evidence type="ECO:0000256" key="1">
    <source>
        <dbReference type="ARBA" id="ARBA00022737"/>
    </source>
</evidence>
<dbReference type="InterPro" id="IPR019734">
    <property type="entry name" value="TPR_rpt"/>
</dbReference>
<dbReference type="EMBL" id="JHEG04000001">
    <property type="protein sequence ID" value="KAF3888068.1"/>
    <property type="molecule type" value="Genomic_DNA"/>
</dbReference>
<feature type="repeat" description="TPR" evidence="3">
    <location>
        <begin position="72"/>
        <end position="105"/>
    </location>
</feature>